<protein>
    <submittedName>
        <fullName evidence="2">Uncharacterized protein</fullName>
    </submittedName>
</protein>
<dbReference type="PANTHER" id="PTHR33507">
    <property type="entry name" value="INNER MEMBRANE PROTEIN YBBJ"/>
    <property type="match status" value="1"/>
</dbReference>
<keyword evidence="1" id="KW-0472">Membrane</keyword>
<dbReference type="GO" id="GO:0005886">
    <property type="term" value="C:plasma membrane"/>
    <property type="evidence" value="ECO:0007669"/>
    <property type="project" value="TreeGrafter"/>
</dbReference>
<accession>A0A2N9WW35</accession>
<dbReference type="EMBL" id="MDVB01000011">
    <property type="protein sequence ID" value="PIT17739.1"/>
    <property type="molecule type" value="Genomic_DNA"/>
</dbReference>
<dbReference type="AlphaFoldDB" id="A0A2N9WW35"/>
<reference evidence="2 3" key="1">
    <citation type="journal article" date="2017" name="MBio">
        <title>Type VI secretion-mediated competition in the bee gut microbiome.</title>
        <authorList>
            <person name="Steele M.I."/>
            <person name="Kwong W.K."/>
            <person name="Powell J.E."/>
            <person name="Whiteley M."/>
            <person name="Moran N.A."/>
        </authorList>
    </citation>
    <scope>NUCLEOTIDE SEQUENCE [LARGE SCALE GENOMIC DNA]</scope>
    <source>
        <strain evidence="2 3">App2-2</strain>
    </source>
</reference>
<dbReference type="RefSeq" id="WP_100089961.1">
    <property type="nucleotide sequence ID" value="NZ_MDVB01000011.1"/>
</dbReference>
<dbReference type="InterPro" id="IPR052165">
    <property type="entry name" value="Membrane_assoc_protease"/>
</dbReference>
<dbReference type="PANTHER" id="PTHR33507:SF3">
    <property type="entry name" value="INNER MEMBRANE PROTEIN YBBJ"/>
    <property type="match status" value="1"/>
</dbReference>
<comment type="caution">
    <text evidence="2">The sequence shown here is derived from an EMBL/GenBank/DDBJ whole genome shotgun (WGS) entry which is preliminary data.</text>
</comment>
<evidence type="ECO:0000313" key="3">
    <source>
        <dbReference type="Proteomes" id="UP000231293"/>
    </source>
</evidence>
<gene>
    <name evidence="2" type="ORF">BGI32_01955</name>
</gene>
<name>A0A2N9WW35_9NEIS</name>
<feature type="transmembrane region" description="Helical" evidence="1">
    <location>
        <begin position="47"/>
        <end position="64"/>
    </location>
</feature>
<keyword evidence="1" id="KW-0812">Transmembrane</keyword>
<keyword evidence="1" id="KW-1133">Transmembrane helix</keyword>
<proteinExistence type="predicted"/>
<evidence type="ECO:0000256" key="1">
    <source>
        <dbReference type="SAM" id="Phobius"/>
    </source>
</evidence>
<sequence>MIWCIVALLLFVLEMFSGTFYLLVISASLLSAGLTEWLLQTSNNTNALIATVFSIIGITIVRLWQKKHPRENRANASDDPDYGQTVVLTQPLTDGLWQVHYRGTTWQARFTQPTTAKAGDSAQIISHNGNILNLTSQISTTSQE</sequence>
<organism evidence="2 3">
    <name type="scientific">Snodgrassella alvi</name>
    <dbReference type="NCBI Taxonomy" id="1196083"/>
    <lineage>
        <taxon>Bacteria</taxon>
        <taxon>Pseudomonadati</taxon>
        <taxon>Pseudomonadota</taxon>
        <taxon>Betaproteobacteria</taxon>
        <taxon>Neisseriales</taxon>
        <taxon>Neisseriaceae</taxon>
        <taxon>Snodgrassella</taxon>
    </lineage>
</organism>
<evidence type="ECO:0000313" key="2">
    <source>
        <dbReference type="EMBL" id="PIT17739.1"/>
    </source>
</evidence>
<dbReference type="Proteomes" id="UP000231293">
    <property type="component" value="Unassembled WGS sequence"/>
</dbReference>